<accession>A0A3P7N9I3</accession>
<feature type="non-terminal residue" evidence="1">
    <location>
        <position position="1"/>
    </location>
</feature>
<evidence type="ECO:0000313" key="1">
    <source>
        <dbReference type="EMBL" id="VDN33583.1"/>
    </source>
</evidence>
<gene>
    <name evidence="1" type="ORF">CGOC_LOCUS12425</name>
</gene>
<sequence length="214" mass="23893">ASIFGNGEDIIDERISKTLLYENLYRESLRETFLFIIRDDLVVLALAGGLIPVTEIRLADKLAHLKLDVITIYDVLYSQRDGLTIAVTDYGPRPKLSELDRDTTSKRSSARLSGEIADPLRCESSLSVEKKFGVPAFVPDSISCPHTHLVNIGFLKMYHCLLHFTYSVEMSKKDWDSESKIFANRLNSSARDLRLGDSLLNCMLGGSPGPLADR</sequence>
<dbReference type="Proteomes" id="UP000271889">
    <property type="component" value="Unassembled WGS sequence"/>
</dbReference>
<dbReference type="AlphaFoldDB" id="A0A3P7N9I3"/>
<dbReference type="EMBL" id="UYRV01123048">
    <property type="protein sequence ID" value="VDN33583.1"/>
    <property type="molecule type" value="Genomic_DNA"/>
</dbReference>
<proteinExistence type="predicted"/>
<name>A0A3P7N9I3_CYLGO</name>
<evidence type="ECO:0000313" key="2">
    <source>
        <dbReference type="Proteomes" id="UP000271889"/>
    </source>
</evidence>
<dbReference type="OrthoDB" id="5849189at2759"/>
<keyword evidence="2" id="KW-1185">Reference proteome</keyword>
<organism evidence="1 2">
    <name type="scientific">Cylicostephanus goldi</name>
    <name type="common">Nematode worm</name>
    <dbReference type="NCBI Taxonomy" id="71465"/>
    <lineage>
        <taxon>Eukaryota</taxon>
        <taxon>Metazoa</taxon>
        <taxon>Ecdysozoa</taxon>
        <taxon>Nematoda</taxon>
        <taxon>Chromadorea</taxon>
        <taxon>Rhabditida</taxon>
        <taxon>Rhabditina</taxon>
        <taxon>Rhabditomorpha</taxon>
        <taxon>Strongyloidea</taxon>
        <taxon>Strongylidae</taxon>
        <taxon>Cylicostephanus</taxon>
    </lineage>
</organism>
<reference evidence="1 2" key="1">
    <citation type="submission" date="2018-11" db="EMBL/GenBank/DDBJ databases">
        <authorList>
            <consortium name="Pathogen Informatics"/>
        </authorList>
    </citation>
    <scope>NUCLEOTIDE SEQUENCE [LARGE SCALE GENOMIC DNA]</scope>
</reference>
<protein>
    <submittedName>
        <fullName evidence="1">Uncharacterized protein</fullName>
    </submittedName>
</protein>